<dbReference type="InterPro" id="IPR050109">
    <property type="entry name" value="HTH-type_TetR-like_transc_reg"/>
</dbReference>
<dbReference type="Gene3D" id="1.10.357.10">
    <property type="entry name" value="Tetracycline Repressor, domain 2"/>
    <property type="match status" value="1"/>
</dbReference>
<dbReference type="PANTHER" id="PTHR30055:SF234">
    <property type="entry name" value="HTH-TYPE TRANSCRIPTIONAL REGULATOR BETI"/>
    <property type="match status" value="1"/>
</dbReference>
<dbReference type="GO" id="GO:0000976">
    <property type="term" value="F:transcription cis-regulatory region binding"/>
    <property type="evidence" value="ECO:0007669"/>
    <property type="project" value="TreeGrafter"/>
</dbReference>
<evidence type="ECO:0000313" key="6">
    <source>
        <dbReference type="EMBL" id="RKR85894.1"/>
    </source>
</evidence>
<dbReference type="SUPFAM" id="SSF48498">
    <property type="entry name" value="Tetracyclin repressor-like, C-terminal domain"/>
    <property type="match status" value="1"/>
</dbReference>
<dbReference type="Proteomes" id="UP000277671">
    <property type="component" value="Unassembled WGS sequence"/>
</dbReference>
<keyword evidence="7" id="KW-1185">Reference proteome</keyword>
<protein>
    <submittedName>
        <fullName evidence="6">TetR family transcriptional regulator</fullName>
    </submittedName>
</protein>
<feature type="DNA-binding region" description="H-T-H motif" evidence="4">
    <location>
        <begin position="81"/>
        <end position="100"/>
    </location>
</feature>
<evidence type="ECO:0000313" key="7">
    <source>
        <dbReference type="Proteomes" id="UP000277671"/>
    </source>
</evidence>
<dbReference type="GO" id="GO:0003700">
    <property type="term" value="F:DNA-binding transcription factor activity"/>
    <property type="evidence" value="ECO:0007669"/>
    <property type="project" value="TreeGrafter"/>
</dbReference>
<proteinExistence type="predicted"/>
<reference evidence="6 7" key="1">
    <citation type="submission" date="2018-10" db="EMBL/GenBank/DDBJ databases">
        <title>Sequencing the genomes of 1000 actinobacteria strains.</title>
        <authorList>
            <person name="Klenk H.-P."/>
        </authorList>
    </citation>
    <scope>NUCLEOTIDE SEQUENCE [LARGE SCALE GENOMIC DNA]</scope>
    <source>
        <strain evidence="6 7">DSM 45175</strain>
    </source>
</reference>
<dbReference type="EMBL" id="RBKT01000001">
    <property type="protein sequence ID" value="RKR85894.1"/>
    <property type="molecule type" value="Genomic_DNA"/>
</dbReference>
<accession>A0A495JBX3</accession>
<keyword evidence="3" id="KW-0804">Transcription</keyword>
<dbReference type="Pfam" id="PF21597">
    <property type="entry name" value="TetR_C_43"/>
    <property type="match status" value="1"/>
</dbReference>
<dbReference type="InterPro" id="IPR001647">
    <property type="entry name" value="HTH_TetR"/>
</dbReference>
<comment type="caution">
    <text evidence="6">The sequence shown here is derived from an EMBL/GenBank/DDBJ whole genome shotgun (WGS) entry which is preliminary data.</text>
</comment>
<evidence type="ECO:0000256" key="2">
    <source>
        <dbReference type="ARBA" id="ARBA00023125"/>
    </source>
</evidence>
<dbReference type="SUPFAM" id="SSF46689">
    <property type="entry name" value="Homeodomain-like"/>
    <property type="match status" value="1"/>
</dbReference>
<dbReference type="InterPro" id="IPR049445">
    <property type="entry name" value="TetR_SbtR-like_C"/>
</dbReference>
<dbReference type="InterPro" id="IPR036271">
    <property type="entry name" value="Tet_transcr_reg_TetR-rel_C_sf"/>
</dbReference>
<organism evidence="6 7">
    <name type="scientific">Micromonospora pisi</name>
    <dbReference type="NCBI Taxonomy" id="589240"/>
    <lineage>
        <taxon>Bacteria</taxon>
        <taxon>Bacillati</taxon>
        <taxon>Actinomycetota</taxon>
        <taxon>Actinomycetes</taxon>
        <taxon>Micromonosporales</taxon>
        <taxon>Micromonosporaceae</taxon>
        <taxon>Micromonospora</taxon>
    </lineage>
</organism>
<evidence type="ECO:0000259" key="5">
    <source>
        <dbReference type="PROSITE" id="PS50977"/>
    </source>
</evidence>
<evidence type="ECO:0000256" key="4">
    <source>
        <dbReference type="PROSITE-ProRule" id="PRU00335"/>
    </source>
</evidence>
<dbReference type="PANTHER" id="PTHR30055">
    <property type="entry name" value="HTH-TYPE TRANSCRIPTIONAL REGULATOR RUTR"/>
    <property type="match status" value="1"/>
</dbReference>
<name>A0A495JBX3_9ACTN</name>
<dbReference type="InterPro" id="IPR009057">
    <property type="entry name" value="Homeodomain-like_sf"/>
</dbReference>
<gene>
    <name evidence="6" type="ORF">BDK92_0108</name>
</gene>
<feature type="domain" description="HTH tetR-type" evidence="5">
    <location>
        <begin position="60"/>
        <end position="118"/>
    </location>
</feature>
<sequence length="230" mass="25314">MLLVPEMDWRVPVVEQWLTEVRPRFAPGDRWLMCLSPLLYRCGEVSTNVAGRSMVRSDARRNRNRILAAAHEAFAEDGDASMNQIAQRAGVGPGTLYRNYPSREALILDIYQEEVEQLVGSVSESLTTQTPLEALRSWTSVLVDAMRKKHALGSALTPGIQKAVTEQTYGPVIAAITLLFDAGKADGSIRADAEPGDFLQLTGALWRAAEDRTQPMLALILDGLDAGRHR</sequence>
<keyword evidence="2 4" id="KW-0238">DNA-binding</keyword>
<keyword evidence="1" id="KW-0805">Transcription regulation</keyword>
<evidence type="ECO:0000256" key="3">
    <source>
        <dbReference type="ARBA" id="ARBA00023163"/>
    </source>
</evidence>
<dbReference type="PROSITE" id="PS50977">
    <property type="entry name" value="HTH_TETR_2"/>
    <property type="match status" value="1"/>
</dbReference>
<dbReference type="AlphaFoldDB" id="A0A495JBX3"/>
<dbReference type="Pfam" id="PF00440">
    <property type="entry name" value="TetR_N"/>
    <property type="match status" value="1"/>
</dbReference>
<evidence type="ECO:0000256" key="1">
    <source>
        <dbReference type="ARBA" id="ARBA00023015"/>
    </source>
</evidence>